<dbReference type="GO" id="GO:0043190">
    <property type="term" value="C:ATP-binding cassette (ABC) transporter complex"/>
    <property type="evidence" value="ECO:0007669"/>
    <property type="project" value="InterPro"/>
</dbReference>
<evidence type="ECO:0000256" key="15">
    <source>
        <dbReference type="SAM" id="SignalP"/>
    </source>
</evidence>
<dbReference type="OrthoDB" id="9801912at2"/>
<dbReference type="RefSeq" id="WP_039233465.1">
    <property type="nucleotide sequence ID" value="NZ_JWIQ02000018.1"/>
</dbReference>
<evidence type="ECO:0000256" key="2">
    <source>
        <dbReference type="ARBA" id="ARBA00004418"/>
    </source>
</evidence>
<evidence type="ECO:0000256" key="13">
    <source>
        <dbReference type="ARBA" id="ARBA00072558"/>
    </source>
</evidence>
<keyword evidence="6" id="KW-0574">Periplasm</keyword>
<dbReference type="FunFam" id="3.10.105.10:FF:000001">
    <property type="entry name" value="Oligopeptide ABC transporter, oligopeptide-binding protein"/>
    <property type="match status" value="1"/>
</dbReference>
<evidence type="ECO:0000256" key="5">
    <source>
        <dbReference type="ARBA" id="ARBA00022729"/>
    </source>
</evidence>
<dbReference type="EMBL" id="JWIR02000027">
    <property type="protein sequence ID" value="KKB40790.1"/>
    <property type="molecule type" value="Genomic_DNA"/>
</dbReference>
<dbReference type="FunFam" id="3.40.190.10:FF:000018">
    <property type="entry name" value="Oligopeptide ABC transporter, oligopeptide-binding protein"/>
    <property type="match status" value="1"/>
</dbReference>
<evidence type="ECO:0000256" key="8">
    <source>
        <dbReference type="ARBA" id="ARBA00022927"/>
    </source>
</evidence>
<dbReference type="STRING" id="1221996.QY95_01364"/>
<keyword evidence="8" id="KW-0653">Protein transport</keyword>
<dbReference type="InterPro" id="IPR039424">
    <property type="entry name" value="SBP_5"/>
</dbReference>
<keyword evidence="7" id="KW-0571">Peptide transport</keyword>
<dbReference type="InterPro" id="IPR000914">
    <property type="entry name" value="SBP_5_dom"/>
</dbReference>
<dbReference type="CDD" id="cd08504">
    <property type="entry name" value="PBP2_OppA"/>
    <property type="match status" value="1"/>
</dbReference>
<comment type="similarity">
    <text evidence="3">Belongs to the bacterial solute-binding protein 5 family.</text>
</comment>
<dbReference type="PIRSF" id="PIRSF002741">
    <property type="entry name" value="MppA"/>
    <property type="match status" value="1"/>
</dbReference>
<keyword evidence="5 15" id="KW-0732">Signal</keyword>
<dbReference type="Gene3D" id="3.10.105.10">
    <property type="entry name" value="Dipeptide-binding Protein, Domain 3"/>
    <property type="match status" value="1"/>
</dbReference>
<dbReference type="InterPro" id="IPR030678">
    <property type="entry name" value="Peptide/Ni-bd"/>
</dbReference>
<feature type="domain" description="Solute-binding protein family 5" evidence="16">
    <location>
        <begin position="89"/>
        <end position="468"/>
    </location>
</feature>
<comment type="caution">
    <text evidence="17">The sequence shown here is derived from an EMBL/GenBank/DDBJ whole genome shotgun (WGS) entry which is preliminary data.</text>
</comment>
<accession>A0A0F5HXV8</accession>
<evidence type="ECO:0000256" key="4">
    <source>
        <dbReference type="ARBA" id="ARBA00022448"/>
    </source>
</evidence>
<reference evidence="17" key="1">
    <citation type="submission" date="2015-02" db="EMBL/GenBank/DDBJ databases">
        <title>Genome Assembly of Bacillaceae bacterium MTCC 8252.</title>
        <authorList>
            <person name="Verma A."/>
            <person name="Khatri I."/>
            <person name="Mual P."/>
            <person name="Subramanian S."/>
            <person name="Krishnamurthi S."/>
        </authorList>
    </citation>
    <scope>NUCLEOTIDE SEQUENCE [LARGE SCALE GENOMIC DNA]</scope>
    <source>
        <strain evidence="17">MTCC 8252</strain>
    </source>
</reference>
<dbReference type="SUPFAM" id="SSF53850">
    <property type="entry name" value="Periplasmic binding protein-like II"/>
    <property type="match status" value="1"/>
</dbReference>
<dbReference type="GO" id="GO:0030288">
    <property type="term" value="C:outer membrane-bounded periplasmic space"/>
    <property type="evidence" value="ECO:0007669"/>
    <property type="project" value="UniProtKB-ARBA"/>
</dbReference>
<dbReference type="Pfam" id="PF00496">
    <property type="entry name" value="SBP_bac_5"/>
    <property type="match status" value="1"/>
</dbReference>
<evidence type="ECO:0000259" key="16">
    <source>
        <dbReference type="Pfam" id="PF00496"/>
    </source>
</evidence>
<feature type="region of interest" description="Disordered" evidence="14">
    <location>
        <begin position="28"/>
        <end position="48"/>
    </location>
</feature>
<accession>A0A0F5I678</accession>
<keyword evidence="18" id="KW-1185">Reference proteome</keyword>
<evidence type="ECO:0000256" key="10">
    <source>
        <dbReference type="ARBA" id="ARBA00023157"/>
    </source>
</evidence>
<comment type="subcellular location">
    <subcellularLocation>
        <location evidence="1">Cell membrane</location>
        <topology evidence="1">Lipid-anchor</topology>
    </subcellularLocation>
    <subcellularLocation>
        <location evidence="2">Periplasm</location>
    </subcellularLocation>
</comment>
<dbReference type="PROSITE" id="PS51257">
    <property type="entry name" value="PROKAR_LIPOPROTEIN"/>
    <property type="match status" value="1"/>
</dbReference>
<name>A0A0F5HXV8_BACTR</name>
<dbReference type="Proteomes" id="UP000031563">
    <property type="component" value="Unassembled WGS sequence"/>
</dbReference>
<evidence type="ECO:0000313" key="18">
    <source>
        <dbReference type="Proteomes" id="UP000031563"/>
    </source>
</evidence>
<sequence>MKRKNFALFLVLLLAMSMFLAACGGGGESGGEGNGGESGSGGSDNVLNVTETQDIPSMDSALATDAVSFNTLNNTMEGLYRLGENDEAVEGMAEGEPEVSEDGKTWTFKIRDAKWSNGDPVTAHDFVYAWRKALNPDTAAEYAYIMYDLKNAQAVNAGEMAPEELGVKAIDDKTLEVQLENPVPYFKQLLAFGTFLPQNEKFVKEQGDQFGLEANTTVYNGPFTLSEWKHEDQFVMKKNPDYWDADAVKLDEIHTKIVKDTQTDVNLFETGDADQIKLSSEFVDKYKEHEGFFTVKESSVFFLRMNQEGNEVLQNVDARKAIAKGFDKKGITDVLTNNGSVVADFFVPEEFAEGPDGKDFRETAGTYLETDVEEAKKHWEAAKKALGQDQVTIELLNYDDDLSRKVGEYLKEQLETNLEGLTINIKQQPFKQKLDLETQMNYEMSLAGWGADYLDPMTYLDMYVTGGAHNQQGFSNAEYDKLIQDAKTTLLLEPEKRWDALVQAEKILLEDEAAIAPIYQRSRAYLKNPSLDGVLFHKVGPDTTYKWAEFK</sequence>
<comment type="subunit">
    <text evidence="12">The complex is composed of two ATP-binding proteins (OppD and OppF), two transmembrane proteins (OppB and OppC) and a solute-binding protein (OppA).</text>
</comment>
<evidence type="ECO:0000256" key="6">
    <source>
        <dbReference type="ARBA" id="ARBA00022764"/>
    </source>
</evidence>
<feature type="compositionally biased region" description="Gly residues" evidence="14">
    <location>
        <begin position="28"/>
        <end position="42"/>
    </location>
</feature>
<dbReference type="GO" id="GO:0015833">
    <property type="term" value="P:peptide transport"/>
    <property type="evidence" value="ECO:0007669"/>
    <property type="project" value="UniProtKB-KW"/>
</dbReference>
<dbReference type="PANTHER" id="PTHR30290">
    <property type="entry name" value="PERIPLASMIC BINDING COMPONENT OF ABC TRANSPORTER"/>
    <property type="match status" value="1"/>
</dbReference>
<dbReference type="AlphaFoldDB" id="A0A0F5HXV8"/>
<dbReference type="GO" id="GO:1904680">
    <property type="term" value="F:peptide transmembrane transporter activity"/>
    <property type="evidence" value="ECO:0007669"/>
    <property type="project" value="TreeGrafter"/>
</dbReference>
<dbReference type="PANTHER" id="PTHR30290:SF10">
    <property type="entry name" value="PERIPLASMIC OLIGOPEPTIDE-BINDING PROTEIN-RELATED"/>
    <property type="match status" value="1"/>
</dbReference>
<dbReference type="GO" id="GO:0015031">
    <property type="term" value="P:protein transport"/>
    <property type="evidence" value="ECO:0007669"/>
    <property type="project" value="UniProtKB-KW"/>
</dbReference>
<organism evidence="17 18">
    <name type="scientific">Bacillus thermotolerans</name>
    <name type="common">Quasibacillus thermotolerans</name>
    <dbReference type="NCBI Taxonomy" id="1221996"/>
    <lineage>
        <taxon>Bacteria</taxon>
        <taxon>Bacillati</taxon>
        <taxon>Bacillota</taxon>
        <taxon>Bacilli</taxon>
        <taxon>Bacillales</taxon>
        <taxon>Bacillaceae</taxon>
        <taxon>Bacillus</taxon>
    </lineage>
</organism>
<keyword evidence="10" id="KW-1015">Disulfide bond</keyword>
<dbReference type="Gene3D" id="3.90.76.10">
    <property type="entry name" value="Dipeptide-binding Protein, Domain 1"/>
    <property type="match status" value="1"/>
</dbReference>
<keyword evidence="9" id="KW-0564">Palmitate</keyword>
<feature type="signal peptide" evidence="15">
    <location>
        <begin position="1"/>
        <end position="21"/>
    </location>
</feature>
<evidence type="ECO:0000256" key="7">
    <source>
        <dbReference type="ARBA" id="ARBA00022856"/>
    </source>
</evidence>
<proteinExistence type="inferred from homology"/>
<evidence type="ECO:0000256" key="14">
    <source>
        <dbReference type="SAM" id="MobiDB-lite"/>
    </source>
</evidence>
<protein>
    <recommendedName>
        <fullName evidence="13">Periplasmic oligopeptide-binding protein OppA</fullName>
    </recommendedName>
</protein>
<evidence type="ECO:0000256" key="3">
    <source>
        <dbReference type="ARBA" id="ARBA00005695"/>
    </source>
</evidence>
<evidence type="ECO:0000256" key="1">
    <source>
        <dbReference type="ARBA" id="ARBA00004193"/>
    </source>
</evidence>
<keyword evidence="11" id="KW-0449">Lipoprotein</keyword>
<gene>
    <name evidence="17" type="ORF">QY95_01364</name>
</gene>
<evidence type="ECO:0000256" key="9">
    <source>
        <dbReference type="ARBA" id="ARBA00023139"/>
    </source>
</evidence>
<evidence type="ECO:0000256" key="11">
    <source>
        <dbReference type="ARBA" id="ARBA00023288"/>
    </source>
</evidence>
<evidence type="ECO:0000313" key="17">
    <source>
        <dbReference type="EMBL" id="KKB40790.1"/>
    </source>
</evidence>
<dbReference type="FunFam" id="3.90.76.10:FF:000001">
    <property type="entry name" value="Oligopeptide ABC transporter substrate-binding protein"/>
    <property type="match status" value="1"/>
</dbReference>
<dbReference type="Gene3D" id="3.40.190.10">
    <property type="entry name" value="Periplasmic binding protein-like II"/>
    <property type="match status" value="1"/>
</dbReference>
<keyword evidence="4" id="KW-0813">Transport</keyword>
<feature type="chain" id="PRO_5030006419" description="Periplasmic oligopeptide-binding protein OppA" evidence="15">
    <location>
        <begin position="22"/>
        <end position="551"/>
    </location>
</feature>
<evidence type="ECO:0000256" key="12">
    <source>
        <dbReference type="ARBA" id="ARBA00063980"/>
    </source>
</evidence>